<gene>
    <name evidence="1" type="ORF">PoB_007097900</name>
</gene>
<evidence type="ECO:0000313" key="2">
    <source>
        <dbReference type="Proteomes" id="UP000735302"/>
    </source>
</evidence>
<reference evidence="1 2" key="1">
    <citation type="journal article" date="2021" name="Elife">
        <title>Chloroplast acquisition without the gene transfer in kleptoplastic sea slugs, Plakobranchus ocellatus.</title>
        <authorList>
            <person name="Maeda T."/>
            <person name="Takahashi S."/>
            <person name="Yoshida T."/>
            <person name="Shimamura S."/>
            <person name="Takaki Y."/>
            <person name="Nagai Y."/>
            <person name="Toyoda A."/>
            <person name="Suzuki Y."/>
            <person name="Arimoto A."/>
            <person name="Ishii H."/>
            <person name="Satoh N."/>
            <person name="Nishiyama T."/>
            <person name="Hasebe M."/>
            <person name="Maruyama T."/>
            <person name="Minagawa J."/>
            <person name="Obokata J."/>
            <person name="Shigenobu S."/>
        </authorList>
    </citation>
    <scope>NUCLEOTIDE SEQUENCE [LARGE SCALE GENOMIC DNA]</scope>
</reference>
<dbReference type="EMBL" id="BLXT01007956">
    <property type="protein sequence ID" value="GFO44474.1"/>
    <property type="molecule type" value="Genomic_DNA"/>
</dbReference>
<name>A0AAV4DKC1_9GAST</name>
<protein>
    <submittedName>
        <fullName evidence="1">Serine/threonine-protein phosphatase 4 regulatory subunit 2-a</fullName>
    </submittedName>
</protein>
<evidence type="ECO:0000313" key="1">
    <source>
        <dbReference type="EMBL" id="GFO44474.1"/>
    </source>
</evidence>
<dbReference type="AlphaFoldDB" id="A0AAV4DKC1"/>
<accession>A0AAV4DKC1</accession>
<proteinExistence type="predicted"/>
<dbReference type="Proteomes" id="UP000735302">
    <property type="component" value="Unassembled WGS sequence"/>
</dbReference>
<sequence length="83" mass="9100">MGSLTCPVSFSAFLYYKWDGFTSSPGPEYGAPASGRNVNYTTDQGLMSPTDFEGWSVGFYFSVTARKLACSIMLWSNSGLYHS</sequence>
<organism evidence="1 2">
    <name type="scientific">Plakobranchus ocellatus</name>
    <dbReference type="NCBI Taxonomy" id="259542"/>
    <lineage>
        <taxon>Eukaryota</taxon>
        <taxon>Metazoa</taxon>
        <taxon>Spiralia</taxon>
        <taxon>Lophotrochozoa</taxon>
        <taxon>Mollusca</taxon>
        <taxon>Gastropoda</taxon>
        <taxon>Heterobranchia</taxon>
        <taxon>Euthyneura</taxon>
        <taxon>Panpulmonata</taxon>
        <taxon>Sacoglossa</taxon>
        <taxon>Placobranchoidea</taxon>
        <taxon>Plakobranchidae</taxon>
        <taxon>Plakobranchus</taxon>
    </lineage>
</organism>
<keyword evidence="2" id="KW-1185">Reference proteome</keyword>
<comment type="caution">
    <text evidence="1">The sequence shown here is derived from an EMBL/GenBank/DDBJ whole genome shotgun (WGS) entry which is preliminary data.</text>
</comment>